<sequence>MQTNKIITVLGAGGHTGRFVIDLLERKGLTARAATRTGRFTDLLGRDRFCETLDFSDAAGLDGLMRGAHAVINCAGPFLDSAKPAIKAALRARVPYLACDGKRSGYLCGYRALGGECLSGHPGPNRAGRGFCPRYDP</sequence>
<dbReference type="PANTHER" id="PTHR43781">
    <property type="entry name" value="SACCHAROPINE DEHYDROGENASE"/>
    <property type="match status" value="1"/>
</dbReference>
<comment type="caution">
    <text evidence="2">The sequence shown here is derived from an EMBL/GenBank/DDBJ whole genome shotgun (WGS) entry which is preliminary data.</text>
</comment>
<dbReference type="PANTHER" id="PTHR43781:SF1">
    <property type="entry name" value="SACCHAROPINE DEHYDROGENASE"/>
    <property type="match status" value="1"/>
</dbReference>
<organism evidence="2 3">
    <name type="scientific">Thalassospira profundimaris</name>
    <dbReference type="NCBI Taxonomy" id="502049"/>
    <lineage>
        <taxon>Bacteria</taxon>
        <taxon>Pseudomonadati</taxon>
        <taxon>Pseudomonadota</taxon>
        <taxon>Alphaproteobacteria</taxon>
        <taxon>Rhodospirillales</taxon>
        <taxon>Thalassospiraceae</taxon>
        <taxon>Thalassospira</taxon>
    </lineage>
</organism>
<proteinExistence type="predicted"/>
<dbReference type="EMBL" id="JPWF01000004">
    <property type="protein sequence ID" value="RCK37852.1"/>
    <property type="molecule type" value="Genomic_DNA"/>
</dbReference>
<dbReference type="AlphaFoldDB" id="A0A367WBE9"/>
<dbReference type="Gene3D" id="3.40.50.720">
    <property type="entry name" value="NAD(P)-binding Rossmann-like Domain"/>
    <property type="match status" value="1"/>
</dbReference>
<evidence type="ECO:0000313" key="2">
    <source>
        <dbReference type="EMBL" id="RCK37852.1"/>
    </source>
</evidence>
<dbReference type="Proteomes" id="UP000253226">
    <property type="component" value="Unassembled WGS sequence"/>
</dbReference>
<dbReference type="SUPFAM" id="SSF51735">
    <property type="entry name" value="NAD(P)-binding Rossmann-fold domains"/>
    <property type="match status" value="1"/>
</dbReference>
<name>A0A367WBE9_9PROT</name>
<evidence type="ECO:0000313" key="3">
    <source>
        <dbReference type="Proteomes" id="UP000253226"/>
    </source>
</evidence>
<evidence type="ECO:0000259" key="1">
    <source>
        <dbReference type="Pfam" id="PF03435"/>
    </source>
</evidence>
<protein>
    <recommendedName>
        <fullName evidence="1">Saccharopine dehydrogenase NADP binding domain-containing protein</fullName>
    </recommendedName>
</protein>
<dbReference type="RefSeq" id="WP_114101663.1">
    <property type="nucleotide sequence ID" value="NZ_JPWF01000004.1"/>
</dbReference>
<reference evidence="2 3" key="1">
    <citation type="submission" date="2014-07" db="EMBL/GenBank/DDBJ databases">
        <title>Draft genome sequence of Thalassospira profundimaris 35.</title>
        <authorList>
            <person name="Lai Q."/>
            <person name="Shao Z."/>
        </authorList>
    </citation>
    <scope>NUCLEOTIDE SEQUENCE [LARGE SCALE GENOMIC DNA]</scope>
    <source>
        <strain evidence="2 3">35</strain>
    </source>
</reference>
<gene>
    <name evidence="2" type="ORF">TH19_07410</name>
</gene>
<dbReference type="InterPro" id="IPR036291">
    <property type="entry name" value="NAD(P)-bd_dom_sf"/>
</dbReference>
<dbReference type="Pfam" id="PF03435">
    <property type="entry name" value="Sacchrp_dh_NADP"/>
    <property type="match status" value="1"/>
</dbReference>
<dbReference type="InterPro" id="IPR005097">
    <property type="entry name" value="Sacchrp_dh_NADP-bd"/>
</dbReference>
<accession>A0A367WBE9</accession>
<feature type="domain" description="Saccharopine dehydrogenase NADP binding" evidence="1">
    <location>
        <begin position="7"/>
        <end position="97"/>
    </location>
</feature>
<dbReference type="OrthoDB" id="9814124at2"/>